<name>A0A1I3IFY4_9PLAN</name>
<reference evidence="3" key="1">
    <citation type="submission" date="2016-10" db="EMBL/GenBank/DDBJ databases">
        <authorList>
            <person name="Varghese N."/>
            <person name="Submissions S."/>
        </authorList>
    </citation>
    <scope>NUCLEOTIDE SEQUENCE [LARGE SCALE GENOMIC DNA]</scope>
    <source>
        <strain evidence="3">DSM 26348</strain>
    </source>
</reference>
<dbReference type="EMBL" id="FOQD01000009">
    <property type="protein sequence ID" value="SFI46878.1"/>
    <property type="molecule type" value="Genomic_DNA"/>
</dbReference>
<feature type="region of interest" description="Disordered" evidence="1">
    <location>
        <begin position="242"/>
        <end position="263"/>
    </location>
</feature>
<dbReference type="SUPFAM" id="SSF51735">
    <property type="entry name" value="NAD(P)-binding Rossmann-fold domains"/>
    <property type="match status" value="1"/>
</dbReference>
<dbReference type="STRING" id="1576369.SAMN05421753_109108"/>
<dbReference type="InterPro" id="IPR052184">
    <property type="entry name" value="SDR_enzymes"/>
</dbReference>
<dbReference type="InterPro" id="IPR002347">
    <property type="entry name" value="SDR_fam"/>
</dbReference>
<gene>
    <name evidence="2" type="ORF">SAMN05421753_109108</name>
</gene>
<dbReference type="Gene3D" id="3.40.50.720">
    <property type="entry name" value="NAD(P)-binding Rossmann-like Domain"/>
    <property type="match status" value="1"/>
</dbReference>
<protein>
    <submittedName>
        <fullName evidence="2">NAD(P)-dependent dehydrogenase, short-chain alcohol dehydrogenase family</fullName>
    </submittedName>
</protein>
<evidence type="ECO:0000256" key="1">
    <source>
        <dbReference type="SAM" id="MobiDB-lite"/>
    </source>
</evidence>
<dbReference type="PANTHER" id="PTHR45458">
    <property type="entry name" value="SHORT-CHAIN DEHYDROGENASE/REDUCTASE SDR"/>
    <property type="match status" value="1"/>
</dbReference>
<dbReference type="OrthoDB" id="9794387at2"/>
<dbReference type="AlphaFoldDB" id="A0A1I3IFY4"/>
<proteinExistence type="predicted"/>
<dbReference type="PANTHER" id="PTHR45458:SF1">
    <property type="entry name" value="SHORT CHAIN DEHYDROGENASE"/>
    <property type="match status" value="1"/>
</dbReference>
<sequence>MQTPTTPTKKTARPRQVFITGVSEGIGLGLTREFLRRGSSVFGTCRHAPELGKNDLFHFVPCDLSRDKEIPAAMKRLLHGVDHLDLVILNAAILGPFGDLVTQSLDEMQRVMQVNLWANKILLDILFSTPLRISQVVAVSSSAAVNLQRGWGGYALSKAALNALTMLAAREHPDTHFCALAPGPVDTSMQDQLCSHPADPKYPSLERLRAKRGTSDMPDSDEYAPHFIDALERLPSLVSSGSYADMRTLPGGTADRSPGASSG</sequence>
<dbReference type="Pfam" id="PF00106">
    <property type="entry name" value="adh_short"/>
    <property type="match status" value="1"/>
</dbReference>
<evidence type="ECO:0000313" key="3">
    <source>
        <dbReference type="Proteomes" id="UP000199518"/>
    </source>
</evidence>
<dbReference type="RefSeq" id="WP_092050812.1">
    <property type="nucleotide sequence ID" value="NZ_FOQD01000009.1"/>
</dbReference>
<accession>A0A1I3IFY4</accession>
<dbReference type="InterPro" id="IPR036291">
    <property type="entry name" value="NAD(P)-bd_dom_sf"/>
</dbReference>
<dbReference type="GO" id="GO:0016616">
    <property type="term" value="F:oxidoreductase activity, acting on the CH-OH group of donors, NAD or NADP as acceptor"/>
    <property type="evidence" value="ECO:0007669"/>
    <property type="project" value="TreeGrafter"/>
</dbReference>
<dbReference type="PRINTS" id="PR00081">
    <property type="entry name" value="GDHRDH"/>
</dbReference>
<organism evidence="2 3">
    <name type="scientific">Planctomicrobium piriforme</name>
    <dbReference type="NCBI Taxonomy" id="1576369"/>
    <lineage>
        <taxon>Bacteria</taxon>
        <taxon>Pseudomonadati</taxon>
        <taxon>Planctomycetota</taxon>
        <taxon>Planctomycetia</taxon>
        <taxon>Planctomycetales</taxon>
        <taxon>Planctomycetaceae</taxon>
        <taxon>Planctomicrobium</taxon>
    </lineage>
</organism>
<evidence type="ECO:0000313" key="2">
    <source>
        <dbReference type="EMBL" id="SFI46878.1"/>
    </source>
</evidence>
<keyword evidence="3" id="KW-1185">Reference proteome</keyword>
<dbReference type="Proteomes" id="UP000199518">
    <property type="component" value="Unassembled WGS sequence"/>
</dbReference>